<evidence type="ECO:0000259" key="1">
    <source>
        <dbReference type="SMART" id="SM00903"/>
    </source>
</evidence>
<protein>
    <submittedName>
        <fullName evidence="2">Flavin reductase family protein</fullName>
    </submittedName>
</protein>
<comment type="caution">
    <text evidence="2">The sequence shown here is derived from an EMBL/GenBank/DDBJ whole genome shotgun (WGS) entry which is preliminary data.</text>
</comment>
<dbReference type="AlphaFoldDB" id="A0A949PNA7"/>
<dbReference type="SMART" id="SM00903">
    <property type="entry name" value="Flavin_Reduct"/>
    <property type="match status" value="1"/>
</dbReference>
<dbReference type="PANTHER" id="PTHR43812">
    <property type="entry name" value="BLR2425 PROTEIN"/>
    <property type="match status" value="1"/>
</dbReference>
<reference evidence="2 3" key="1">
    <citation type="submission" date="2021-06" db="EMBL/GenBank/DDBJ databases">
        <title>Falsochrobactrum tianjin sp.nov., a new petroleum-degrading bacteria isolated from oily soils.</title>
        <authorList>
            <person name="Chen G."/>
            <person name="Chen H."/>
            <person name="Tian J."/>
            <person name="Qing J."/>
            <person name="Zhong L."/>
            <person name="Ma W."/>
            <person name="Song Y."/>
            <person name="Cui X."/>
            <person name="Yan B."/>
        </authorList>
    </citation>
    <scope>NUCLEOTIDE SEQUENCE [LARGE SCALE GENOMIC DNA]</scope>
    <source>
        <strain evidence="2 3">TDYN1</strain>
    </source>
</reference>
<dbReference type="EMBL" id="JAHRVA010000006">
    <property type="protein sequence ID" value="MBV2144516.1"/>
    <property type="molecule type" value="Genomic_DNA"/>
</dbReference>
<accession>A0A949PNA7</accession>
<dbReference type="Proteomes" id="UP000752297">
    <property type="component" value="Unassembled WGS sequence"/>
</dbReference>
<evidence type="ECO:0000313" key="2">
    <source>
        <dbReference type="EMBL" id="MBV2144516.1"/>
    </source>
</evidence>
<dbReference type="InterPro" id="IPR002563">
    <property type="entry name" value="Flavin_Rdtase-like_dom"/>
</dbReference>
<feature type="domain" description="Flavin reductase like" evidence="1">
    <location>
        <begin position="20"/>
        <end position="166"/>
    </location>
</feature>
<dbReference type="PANTHER" id="PTHR43812:SF2">
    <property type="entry name" value="FLAVIN REDUCTASE LIKE DOMAIN-CONTAINING PROTEIN"/>
    <property type="match status" value="1"/>
</dbReference>
<evidence type="ECO:0000313" key="3">
    <source>
        <dbReference type="Proteomes" id="UP000752297"/>
    </source>
</evidence>
<proteinExistence type="predicted"/>
<dbReference type="GO" id="GO:0010181">
    <property type="term" value="F:FMN binding"/>
    <property type="evidence" value="ECO:0007669"/>
    <property type="project" value="InterPro"/>
</dbReference>
<gene>
    <name evidence="2" type="ORF">KUG47_13535</name>
</gene>
<dbReference type="Pfam" id="PF01613">
    <property type="entry name" value="Flavin_Reduct"/>
    <property type="match status" value="1"/>
</dbReference>
<keyword evidence="3" id="KW-1185">Reference proteome</keyword>
<organism evidence="2 3">
    <name type="scientific">Falsochrobactrum tianjinense</name>
    <dbReference type="NCBI Taxonomy" id="2706015"/>
    <lineage>
        <taxon>Bacteria</taxon>
        <taxon>Pseudomonadati</taxon>
        <taxon>Pseudomonadota</taxon>
        <taxon>Alphaproteobacteria</taxon>
        <taxon>Hyphomicrobiales</taxon>
        <taxon>Brucellaceae</taxon>
        <taxon>Falsochrobactrum</taxon>
    </lineage>
</organism>
<dbReference type="RefSeq" id="WP_217678513.1">
    <property type="nucleotide sequence ID" value="NZ_JAHRVA010000006.1"/>
</dbReference>
<name>A0A949PNA7_9HYPH</name>
<sequence>MFYEPRNGHNLPHNPFKAIVSPRPIGWIGTCSRSGAVNLAPYSFFNAISDTPPMVMFSSTGAKDSLAFIEETGEFTASAVSDDLKIQMNASSVNAPRGVSEFGYAGLTAAPSKLIAAPYVKEAYAALECVAVEVRRLQDKKGRATDNYMVIGEVVGVHLDERVLTDGLVDIKKAKPVTRLGYMDYATTENAYQMFRPKWDGKS</sequence>